<organism evidence="3 4">
    <name type="scientific">Lujinxingia sediminis</name>
    <dbReference type="NCBI Taxonomy" id="2480984"/>
    <lineage>
        <taxon>Bacteria</taxon>
        <taxon>Deltaproteobacteria</taxon>
        <taxon>Bradymonadales</taxon>
        <taxon>Lujinxingiaceae</taxon>
        <taxon>Lujinxingia</taxon>
    </lineage>
</organism>
<reference evidence="3 4" key="1">
    <citation type="submission" date="2019-01" db="EMBL/GenBank/DDBJ databases">
        <title>Lujinxingia litoralis gen. nov., sp. nov. and Lujinxingia sediminis gen. nov., sp. nov., new members in the order Bradymonadales, isolated from coastal sediment.</title>
        <authorList>
            <person name="Li C.-M."/>
        </authorList>
    </citation>
    <scope>NUCLEOTIDE SEQUENCE [LARGE SCALE GENOMIC DNA]</scope>
    <source>
        <strain evidence="3 4">SEH01</strain>
    </source>
</reference>
<gene>
    <name evidence="3" type="ORF">EA187_01255</name>
</gene>
<proteinExistence type="predicted"/>
<evidence type="ECO:0000256" key="2">
    <source>
        <dbReference type="SAM" id="SignalP"/>
    </source>
</evidence>
<name>A0ABY0CWV7_9DELT</name>
<sequence>MNRLRFPALLLIALLTAGITACGDTDTTEHEDHHHDHGHDDHDHHDDHGHETAFELMLFDPSNDEVLADVHGDHWHSEIPALYVGDELEVGVSIADANGNAVALGGEYTLQASVAEGSSEGVVAVAVHGDHLDIAALAAGDTAIVLELLHDGTVEFSSPELALSVSE</sequence>
<evidence type="ECO:0000256" key="1">
    <source>
        <dbReference type="SAM" id="MobiDB-lite"/>
    </source>
</evidence>
<dbReference type="EMBL" id="SADD01000001">
    <property type="protein sequence ID" value="RVU48094.1"/>
    <property type="molecule type" value="Genomic_DNA"/>
</dbReference>
<dbReference type="RefSeq" id="WP_127778914.1">
    <property type="nucleotide sequence ID" value="NZ_SADD01000001.1"/>
</dbReference>
<feature type="chain" id="PRO_5047035412" evidence="2">
    <location>
        <begin position="24"/>
        <end position="167"/>
    </location>
</feature>
<keyword evidence="2" id="KW-0732">Signal</keyword>
<feature type="compositionally biased region" description="Basic and acidic residues" evidence="1">
    <location>
        <begin position="27"/>
        <end position="49"/>
    </location>
</feature>
<accession>A0ABY0CWV7</accession>
<protein>
    <submittedName>
        <fullName evidence="3">Uncharacterized protein</fullName>
    </submittedName>
</protein>
<evidence type="ECO:0000313" key="4">
    <source>
        <dbReference type="Proteomes" id="UP000282926"/>
    </source>
</evidence>
<feature type="region of interest" description="Disordered" evidence="1">
    <location>
        <begin position="26"/>
        <end position="49"/>
    </location>
</feature>
<feature type="signal peptide" evidence="2">
    <location>
        <begin position="1"/>
        <end position="23"/>
    </location>
</feature>
<evidence type="ECO:0000313" key="3">
    <source>
        <dbReference type="EMBL" id="RVU48094.1"/>
    </source>
</evidence>
<dbReference type="Proteomes" id="UP000282926">
    <property type="component" value="Unassembled WGS sequence"/>
</dbReference>
<comment type="caution">
    <text evidence="3">The sequence shown here is derived from an EMBL/GenBank/DDBJ whole genome shotgun (WGS) entry which is preliminary data.</text>
</comment>
<dbReference type="PROSITE" id="PS51257">
    <property type="entry name" value="PROKAR_LIPOPROTEIN"/>
    <property type="match status" value="1"/>
</dbReference>
<keyword evidence="4" id="KW-1185">Reference proteome</keyword>